<organism evidence="1">
    <name type="scientific">Fusarium oxysporum (strain Fo5176)</name>
    <name type="common">Fusarium vascular wilt</name>
    <dbReference type="NCBI Taxonomy" id="660025"/>
    <lineage>
        <taxon>Eukaryota</taxon>
        <taxon>Fungi</taxon>
        <taxon>Dikarya</taxon>
        <taxon>Ascomycota</taxon>
        <taxon>Pezizomycotina</taxon>
        <taxon>Sordariomycetes</taxon>
        <taxon>Hypocreomycetidae</taxon>
        <taxon>Hypocreales</taxon>
        <taxon>Nectriaceae</taxon>
        <taxon>Fusarium</taxon>
        <taxon>Fusarium oxysporum species complex</taxon>
    </lineage>
</organism>
<dbReference type="SUPFAM" id="SSF52047">
    <property type="entry name" value="RNI-like"/>
    <property type="match status" value="1"/>
</dbReference>
<dbReference type="InterPro" id="IPR032675">
    <property type="entry name" value="LRR_dom_sf"/>
</dbReference>
<name>F9F8B6_FUSOF</name>
<protein>
    <recommendedName>
        <fullName evidence="2">F-box domain-containing protein</fullName>
    </recommendedName>
</protein>
<gene>
    <name evidence="1" type="ORF">FOXB_02641</name>
</gene>
<dbReference type="Gene3D" id="3.80.10.10">
    <property type="entry name" value="Ribonuclease Inhibitor"/>
    <property type="match status" value="1"/>
</dbReference>
<dbReference type="AlphaFoldDB" id="F9F8B6"/>
<proteinExistence type="predicted"/>
<evidence type="ECO:0008006" key="2">
    <source>
        <dbReference type="Google" id="ProtNLM"/>
    </source>
</evidence>
<dbReference type="OrthoDB" id="5221863at2759"/>
<evidence type="ECO:0000313" key="1">
    <source>
        <dbReference type="EMBL" id="EGU86838.1"/>
    </source>
</evidence>
<comment type="caution">
    <text evidence="1">The sequence shown here is derived from an EMBL/GenBank/DDBJ whole genome shotgun (WGS) entry which is preliminary data.</text>
</comment>
<sequence>MESLPLEIIIEISWALMSTTDLKNFRLVSKAFAYAASPALFHHVQAINTAECLEQLYKSQNYNKSPASAARHLTLYHGTWPYLGSFNEWKTHPQALSHDDLCKQAEMEAFVAYRRFSTQEAARVFDSDVNGLAMILEMFPSLATLTLSHVHTWRWGKFKSAYYNELCQKTRVVPFFKARVEDLACRLLPSLLRFPQITSLNIPSTLDIQNDEWLVINENIVSLNVSNLVVRGYEHSEVQQFLRSFPNLQELVLCTESGGQASSQRIDLRSLKWPTLRRAHFRHLWTSENDLIDFVCQHQLQQLALRNVTLFSGTWKSFFNRVVRLSNQTLQSAVCIKTSGIRISLSEAARSHKRWPNSDASSLPTRVYLMFGKCNTDPVYSLDKRDFWLAE</sequence>
<accession>F9F8B6</accession>
<reference evidence="1" key="1">
    <citation type="journal article" date="2012" name="Mol. Plant Microbe Interact.">
        <title>A highly conserved effector in Fusarium oxysporum is required for full virulence on Arabidopsis.</title>
        <authorList>
            <person name="Thatcher L.F."/>
            <person name="Gardiner D.M."/>
            <person name="Kazan K."/>
            <person name="Manners J."/>
        </authorList>
    </citation>
    <scope>NUCLEOTIDE SEQUENCE [LARGE SCALE GENOMIC DNA]</scope>
    <source>
        <strain evidence="1">Fo5176</strain>
    </source>
</reference>
<dbReference type="EMBL" id="AFQF01000805">
    <property type="protein sequence ID" value="EGU86838.1"/>
    <property type="molecule type" value="Genomic_DNA"/>
</dbReference>